<evidence type="ECO:0008006" key="3">
    <source>
        <dbReference type="Google" id="ProtNLM"/>
    </source>
</evidence>
<evidence type="ECO:0000313" key="1">
    <source>
        <dbReference type="EMBL" id="KAJ8026118.1"/>
    </source>
</evidence>
<dbReference type="AlphaFoldDB" id="A0A9Q1BHG6"/>
<protein>
    <recommendedName>
        <fullName evidence="3">DUF4371 domain-containing protein</fullName>
    </recommendedName>
</protein>
<dbReference type="InterPro" id="IPR012337">
    <property type="entry name" value="RNaseH-like_sf"/>
</dbReference>
<comment type="caution">
    <text evidence="1">The sequence shown here is derived from an EMBL/GenBank/DDBJ whole genome shotgun (WGS) entry which is preliminary data.</text>
</comment>
<reference evidence="1" key="1">
    <citation type="submission" date="2021-10" db="EMBL/GenBank/DDBJ databases">
        <title>Tropical sea cucumber genome reveals ecological adaptation and Cuvierian tubules defense mechanism.</title>
        <authorList>
            <person name="Chen T."/>
        </authorList>
    </citation>
    <scope>NUCLEOTIDE SEQUENCE</scope>
    <source>
        <strain evidence="1">Nanhai2018</strain>
        <tissue evidence="1">Muscle</tissue>
    </source>
</reference>
<dbReference type="PANTHER" id="PTHR37162">
    <property type="entry name" value="HAT FAMILY DIMERISATION DOMAINCONTAINING PROTEIN-RELATED"/>
    <property type="match status" value="1"/>
</dbReference>
<accession>A0A9Q1BHG6</accession>
<evidence type="ECO:0000313" key="2">
    <source>
        <dbReference type="Proteomes" id="UP001152320"/>
    </source>
</evidence>
<dbReference type="OrthoDB" id="6101015at2759"/>
<dbReference type="SUPFAM" id="SSF53098">
    <property type="entry name" value="Ribonuclease H-like"/>
    <property type="match status" value="1"/>
</dbReference>
<gene>
    <name evidence="1" type="ORF">HOLleu_33867</name>
</gene>
<name>A0A9Q1BHG6_HOLLE</name>
<sequence>MERTTCAYKLKEGVAEVVHKRLVHELKEKPFSINLDECTTKGSNQRILSILVSFFSDTLGECVVQHFTSVSLTVVNANTVFQAVKESFAKDGIPLKNIISSLSDSAAYMRGKHNGFEAKLREANPNLLNIDGDICHHIHNCVKKFCSHFGNHVENLCDDLYRDFQYSPDLAQYLQEMTDLFGLDCKLPQQRIAHRWLSSYDVSIRILDMIDPLTLFYFAWIG</sequence>
<dbReference type="Proteomes" id="UP001152320">
    <property type="component" value="Chromosome 17"/>
</dbReference>
<dbReference type="EMBL" id="JAIZAY010000017">
    <property type="protein sequence ID" value="KAJ8026118.1"/>
    <property type="molecule type" value="Genomic_DNA"/>
</dbReference>
<proteinExistence type="predicted"/>
<dbReference type="PANTHER" id="PTHR37162:SF1">
    <property type="entry name" value="BED-TYPE DOMAIN-CONTAINING PROTEIN"/>
    <property type="match status" value="1"/>
</dbReference>
<keyword evidence="2" id="KW-1185">Reference proteome</keyword>
<organism evidence="1 2">
    <name type="scientific">Holothuria leucospilota</name>
    <name type="common">Black long sea cucumber</name>
    <name type="synonym">Mertensiothuria leucospilota</name>
    <dbReference type="NCBI Taxonomy" id="206669"/>
    <lineage>
        <taxon>Eukaryota</taxon>
        <taxon>Metazoa</taxon>
        <taxon>Echinodermata</taxon>
        <taxon>Eleutherozoa</taxon>
        <taxon>Echinozoa</taxon>
        <taxon>Holothuroidea</taxon>
        <taxon>Aspidochirotacea</taxon>
        <taxon>Aspidochirotida</taxon>
        <taxon>Holothuriidae</taxon>
        <taxon>Holothuria</taxon>
    </lineage>
</organism>